<gene>
    <name evidence="2" type="ORF">GCM10010347_06530</name>
</gene>
<sequence length="594" mass="65247">MSVPVAGADRDERDAWPDPGLERGVLVRGAVVGDFQHVHGRQFRMIPQQGLLGEWFEVTEEEQGQAGGSHQQGDARVVRPVRRRAGGRRPQHPPLQWPGPAPLARDGGHDRHPGAGGRAPDELGLARRFLQRRRLDRPHGPAPQHPGEAAHVIGVEVRQHEQRDPPHPQAPQTRVHRPGLRSRVHDHRRARSHGEDGRVPLPHRALDVTPTGRRPSFECTNEQRRPEYGREQRQGQGGAEPPPAPPPDAQADHTGRDGGQQRTAHPPVGPRQLRPGQPRPGAGHPRDPPGRHPRTPGEEFRRRHAQRSHRERGEAEHRGRTRREFGQQVARHRNQAHPGGEHRDHRGAHRLGGRGGPQRIGEPLPHAPPPQGLAPPRCQREQRPGGQHGEQEPGTAGQPRVVQHQQQNGRGQSGHQGPAPTRGQGQQGDRPAGGGPQHAGFGPAHHHEGERQRGAAQGRRPQRQPQARGQPTPLGVLGGSRRPDEQEQHHGEVGAGHRQQVQQVGGAESVVQIGRDPRHIADHQARQQRPGVGRQPPRRLPQPGPQGSSEALHPVRAVRHPRRRVPGRTEQSHRPLPTPAGGQPPHHLDPHGGL</sequence>
<evidence type="ECO:0000256" key="1">
    <source>
        <dbReference type="SAM" id="MobiDB-lite"/>
    </source>
</evidence>
<accession>A0ABQ3EJ74</accession>
<organism evidence="2 3">
    <name type="scientific">Streptomyces cirratus</name>
    <dbReference type="NCBI Taxonomy" id="68187"/>
    <lineage>
        <taxon>Bacteria</taxon>
        <taxon>Bacillati</taxon>
        <taxon>Actinomycetota</taxon>
        <taxon>Actinomycetes</taxon>
        <taxon>Kitasatosporales</taxon>
        <taxon>Streptomycetaceae</taxon>
        <taxon>Streptomyces</taxon>
    </lineage>
</organism>
<comment type="caution">
    <text evidence="2">The sequence shown here is derived from an EMBL/GenBank/DDBJ whole genome shotgun (WGS) entry which is preliminary data.</text>
</comment>
<feature type="compositionally biased region" description="Low complexity" evidence="1">
    <location>
        <begin position="270"/>
        <end position="283"/>
    </location>
</feature>
<feature type="compositionally biased region" description="Basic and acidic residues" evidence="1">
    <location>
        <begin position="481"/>
        <end position="492"/>
    </location>
</feature>
<reference evidence="3" key="1">
    <citation type="journal article" date="2019" name="Int. J. Syst. Evol. Microbiol.">
        <title>The Global Catalogue of Microorganisms (GCM) 10K type strain sequencing project: providing services to taxonomists for standard genome sequencing and annotation.</title>
        <authorList>
            <consortium name="The Broad Institute Genomics Platform"/>
            <consortium name="The Broad Institute Genome Sequencing Center for Infectious Disease"/>
            <person name="Wu L."/>
            <person name="Ma J."/>
        </authorList>
    </citation>
    <scope>NUCLEOTIDE SEQUENCE [LARGE SCALE GENOMIC DNA]</scope>
    <source>
        <strain evidence="3">JCM 4738</strain>
    </source>
</reference>
<feature type="region of interest" description="Disordered" evidence="1">
    <location>
        <begin position="157"/>
        <end position="594"/>
    </location>
</feature>
<feature type="compositionally biased region" description="Polar residues" evidence="1">
    <location>
        <begin position="403"/>
        <end position="415"/>
    </location>
</feature>
<feature type="compositionally biased region" description="Basic and acidic residues" evidence="1">
    <location>
        <begin position="106"/>
        <end position="123"/>
    </location>
</feature>
<feature type="compositionally biased region" description="Basic and acidic residues" evidence="1">
    <location>
        <begin position="311"/>
        <end position="325"/>
    </location>
</feature>
<feature type="compositionally biased region" description="Low complexity" evidence="1">
    <location>
        <begin position="454"/>
        <end position="471"/>
    </location>
</feature>
<feature type="region of interest" description="Disordered" evidence="1">
    <location>
        <begin position="1"/>
        <end position="21"/>
    </location>
</feature>
<feature type="compositionally biased region" description="Basic residues" evidence="1">
    <location>
        <begin position="556"/>
        <end position="566"/>
    </location>
</feature>
<dbReference type="EMBL" id="BMVP01000001">
    <property type="protein sequence ID" value="GHB39730.1"/>
    <property type="molecule type" value="Genomic_DNA"/>
</dbReference>
<name>A0ABQ3EJ74_9ACTN</name>
<feature type="compositionally biased region" description="Basic and acidic residues" evidence="1">
    <location>
        <begin position="515"/>
        <end position="525"/>
    </location>
</feature>
<feature type="compositionally biased region" description="Basic and acidic residues" evidence="1">
    <location>
        <begin position="157"/>
        <end position="166"/>
    </location>
</feature>
<feature type="compositionally biased region" description="Basic residues" evidence="1">
    <location>
        <begin position="174"/>
        <end position="191"/>
    </location>
</feature>
<dbReference type="Proteomes" id="UP000642673">
    <property type="component" value="Unassembled WGS sequence"/>
</dbReference>
<protein>
    <submittedName>
        <fullName evidence="2">Uncharacterized protein</fullName>
    </submittedName>
</protein>
<feature type="compositionally biased region" description="Pro residues" evidence="1">
    <location>
        <begin position="92"/>
        <end position="101"/>
    </location>
</feature>
<feature type="compositionally biased region" description="Basic and acidic residues" evidence="1">
    <location>
        <begin position="284"/>
        <end position="301"/>
    </location>
</feature>
<keyword evidence="3" id="KW-1185">Reference proteome</keyword>
<evidence type="ECO:0000313" key="2">
    <source>
        <dbReference type="EMBL" id="GHB39730.1"/>
    </source>
</evidence>
<feature type="region of interest" description="Disordered" evidence="1">
    <location>
        <begin position="85"/>
        <end position="123"/>
    </location>
</feature>
<evidence type="ECO:0000313" key="3">
    <source>
        <dbReference type="Proteomes" id="UP000642673"/>
    </source>
</evidence>
<feature type="compositionally biased region" description="Basic and acidic residues" evidence="1">
    <location>
        <begin position="221"/>
        <end position="233"/>
    </location>
</feature>
<proteinExistence type="predicted"/>